<keyword evidence="10" id="KW-0862">Zinc</keyword>
<evidence type="ECO:0000256" key="3">
    <source>
        <dbReference type="ARBA" id="ARBA00007823"/>
    </source>
</evidence>
<keyword evidence="8" id="KW-0255">Endonuclease</keyword>
<evidence type="ECO:0000256" key="5">
    <source>
        <dbReference type="ARBA" id="ARBA00022694"/>
    </source>
</evidence>
<evidence type="ECO:0000256" key="7">
    <source>
        <dbReference type="ARBA" id="ARBA00022723"/>
    </source>
</evidence>
<dbReference type="GO" id="GO:1990180">
    <property type="term" value="P:mitochondrial tRNA 3'-end processing"/>
    <property type="evidence" value="ECO:0007669"/>
    <property type="project" value="TreeGrafter"/>
</dbReference>
<keyword evidence="6" id="KW-0540">Nuclease</keyword>
<proteinExistence type="inferred from homology"/>
<evidence type="ECO:0000256" key="11">
    <source>
        <dbReference type="SAM" id="MobiDB-lite"/>
    </source>
</evidence>
<evidence type="ECO:0000256" key="1">
    <source>
        <dbReference type="ARBA" id="ARBA00000402"/>
    </source>
</evidence>
<dbReference type="PANTHER" id="PTHR12553">
    <property type="entry name" value="ZINC PHOSPHODIESTERASE ELAC PROTEIN 2"/>
    <property type="match status" value="1"/>
</dbReference>
<evidence type="ECO:0000256" key="4">
    <source>
        <dbReference type="ARBA" id="ARBA00012477"/>
    </source>
</evidence>
<sequence length="370" mass="40608">MEREPNRVSGGGRLGRTMRMRPPRLGSGRWRSGTPVDRFHCFLGLPVEFEVEMHPRVPSARVDVIEVERGNYKYVSEEGASIGNPVKAWPAMVTGRRRTMAVLLLLYTSLSSIAVAFSVTCIIRSELFGKERQRSNGKMRMTVLTKATFEDSMKDEAIARNHSTTKEAIAVGTSAGAYLIILTHFTNPGTNPCLAIPLKDVCSTFLNVYGQDLDNDQRYIRTLHPREEKQQKVSRSLRLQTSQVFVTPLLGLGCCRSFRNTTDVRLDGVVVGEAEQPARELLDAGDGWWRSLPRTVGGGARLCSLEAPPPLLLELSRTAGGDVGSPSIEDLAGDGRRGSLPAGEHAYAPGKPRLLCSWSGRGRPEGVRAH</sequence>
<dbReference type="GO" id="GO:0046872">
    <property type="term" value="F:metal ion binding"/>
    <property type="evidence" value="ECO:0007669"/>
    <property type="project" value="UniProtKB-KW"/>
</dbReference>
<keyword evidence="5" id="KW-0819">tRNA processing</keyword>
<organism evidence="13 14">
    <name type="scientific">Lolium multiflorum</name>
    <name type="common">Italian ryegrass</name>
    <name type="synonym">Lolium perenne subsp. multiflorum</name>
    <dbReference type="NCBI Taxonomy" id="4521"/>
    <lineage>
        <taxon>Eukaryota</taxon>
        <taxon>Viridiplantae</taxon>
        <taxon>Streptophyta</taxon>
        <taxon>Embryophyta</taxon>
        <taxon>Tracheophyta</taxon>
        <taxon>Spermatophyta</taxon>
        <taxon>Magnoliopsida</taxon>
        <taxon>Liliopsida</taxon>
        <taxon>Poales</taxon>
        <taxon>Poaceae</taxon>
        <taxon>BOP clade</taxon>
        <taxon>Pooideae</taxon>
        <taxon>Poodae</taxon>
        <taxon>Poeae</taxon>
        <taxon>Poeae Chloroplast Group 2 (Poeae type)</taxon>
        <taxon>Loliodinae</taxon>
        <taxon>Loliinae</taxon>
        <taxon>Lolium</taxon>
    </lineage>
</organism>
<dbReference type="Gene3D" id="3.60.15.10">
    <property type="entry name" value="Ribonuclease Z/Hydroxyacylglutathione hydrolase-like"/>
    <property type="match status" value="1"/>
</dbReference>
<gene>
    <name evidence="13" type="ORF">QYE76_001899</name>
</gene>
<feature type="transmembrane region" description="Helical" evidence="12">
    <location>
        <begin position="102"/>
        <end position="125"/>
    </location>
</feature>
<evidence type="ECO:0000256" key="8">
    <source>
        <dbReference type="ARBA" id="ARBA00022759"/>
    </source>
</evidence>
<evidence type="ECO:0000313" key="14">
    <source>
        <dbReference type="Proteomes" id="UP001231189"/>
    </source>
</evidence>
<comment type="cofactor">
    <cofactor evidence="2">
        <name>Zn(2+)</name>
        <dbReference type="ChEBI" id="CHEBI:29105"/>
    </cofactor>
</comment>
<keyword evidence="12" id="KW-0812">Transmembrane</keyword>
<keyword evidence="9" id="KW-0378">Hydrolase</keyword>
<evidence type="ECO:0000313" key="13">
    <source>
        <dbReference type="EMBL" id="KAK1627584.1"/>
    </source>
</evidence>
<name>A0AAD8RM21_LOLMU</name>
<dbReference type="InterPro" id="IPR036866">
    <property type="entry name" value="RibonucZ/Hydroxyglut_hydro"/>
</dbReference>
<dbReference type="PANTHER" id="PTHR12553:SF71">
    <property type="entry name" value="RIBONUCLEASE Z"/>
    <property type="match status" value="1"/>
</dbReference>
<evidence type="ECO:0000256" key="2">
    <source>
        <dbReference type="ARBA" id="ARBA00001947"/>
    </source>
</evidence>
<dbReference type="EMBL" id="JAUUTY010000005">
    <property type="protein sequence ID" value="KAK1627584.1"/>
    <property type="molecule type" value="Genomic_DNA"/>
</dbReference>
<dbReference type="GO" id="GO:0005739">
    <property type="term" value="C:mitochondrion"/>
    <property type="evidence" value="ECO:0007669"/>
    <property type="project" value="TreeGrafter"/>
</dbReference>
<keyword evidence="12" id="KW-1133">Transmembrane helix</keyword>
<comment type="caution">
    <text evidence="13">The sequence shown here is derived from an EMBL/GenBank/DDBJ whole genome shotgun (WGS) entry which is preliminary data.</text>
</comment>
<dbReference type="InterPro" id="IPR047151">
    <property type="entry name" value="RNZ2-like"/>
</dbReference>
<keyword evidence="7" id="KW-0479">Metal-binding</keyword>
<feature type="region of interest" description="Disordered" evidence="11">
    <location>
        <begin position="317"/>
        <end position="347"/>
    </location>
</feature>
<protein>
    <recommendedName>
        <fullName evidence="4">ribonuclease Z</fullName>
        <ecNumber evidence="4">3.1.26.11</ecNumber>
    </recommendedName>
</protein>
<accession>A0AAD8RM21</accession>
<comment type="similarity">
    <text evidence="3">Belongs to the RNase Z family.</text>
</comment>
<dbReference type="Proteomes" id="UP001231189">
    <property type="component" value="Unassembled WGS sequence"/>
</dbReference>
<dbReference type="EC" id="3.1.26.11" evidence="4"/>
<evidence type="ECO:0000256" key="9">
    <source>
        <dbReference type="ARBA" id="ARBA00022801"/>
    </source>
</evidence>
<keyword evidence="14" id="KW-1185">Reference proteome</keyword>
<keyword evidence="12" id="KW-0472">Membrane</keyword>
<dbReference type="GO" id="GO:0042781">
    <property type="term" value="F:3'-tRNA processing endoribonuclease activity"/>
    <property type="evidence" value="ECO:0007669"/>
    <property type="project" value="UniProtKB-EC"/>
</dbReference>
<evidence type="ECO:0000256" key="12">
    <source>
        <dbReference type="SAM" id="Phobius"/>
    </source>
</evidence>
<comment type="catalytic activity">
    <reaction evidence="1">
        <text>Endonucleolytic cleavage of RNA, removing extra 3' nucleotides from tRNA precursor, generating 3' termini of tRNAs. A 3'-hydroxy group is left at the tRNA terminus and a 5'-phosphoryl group is left at the trailer molecule.</text>
        <dbReference type="EC" id="3.1.26.11"/>
    </reaction>
</comment>
<dbReference type="AlphaFoldDB" id="A0AAD8RM21"/>
<evidence type="ECO:0000256" key="10">
    <source>
        <dbReference type="ARBA" id="ARBA00022833"/>
    </source>
</evidence>
<feature type="region of interest" description="Disordered" evidence="11">
    <location>
        <begin position="1"/>
        <end position="29"/>
    </location>
</feature>
<evidence type="ECO:0000256" key="6">
    <source>
        <dbReference type="ARBA" id="ARBA00022722"/>
    </source>
</evidence>
<reference evidence="13" key="1">
    <citation type="submission" date="2023-07" db="EMBL/GenBank/DDBJ databases">
        <title>A chromosome-level genome assembly of Lolium multiflorum.</title>
        <authorList>
            <person name="Chen Y."/>
            <person name="Copetti D."/>
            <person name="Kolliker R."/>
            <person name="Studer B."/>
        </authorList>
    </citation>
    <scope>NUCLEOTIDE SEQUENCE</scope>
    <source>
        <strain evidence="13">02402/16</strain>
        <tissue evidence="13">Leaf</tissue>
    </source>
</reference>